<dbReference type="EMBL" id="CP040736">
    <property type="protein sequence ID" value="QCX25296.1"/>
    <property type="molecule type" value="Genomic_DNA"/>
</dbReference>
<evidence type="ECO:0000313" key="2">
    <source>
        <dbReference type="Proteomes" id="UP000310673"/>
    </source>
</evidence>
<proteinExistence type="predicted"/>
<protein>
    <recommendedName>
        <fullName evidence="3">CRISPR-associated protein Cas7</fullName>
    </recommendedName>
</protein>
<dbReference type="RefSeq" id="WP_057812356.1">
    <property type="nucleotide sequence ID" value="NZ_CP040736.1"/>
</dbReference>
<dbReference type="KEGG" id="lft:FG051_09435"/>
<accession>A0A5B7SZP4</accession>
<evidence type="ECO:0008006" key="3">
    <source>
        <dbReference type="Google" id="ProtNLM"/>
    </source>
</evidence>
<evidence type="ECO:0000313" key="1">
    <source>
        <dbReference type="EMBL" id="QCX25296.1"/>
    </source>
</evidence>
<reference evidence="1 2" key="1">
    <citation type="submission" date="2019-05" db="EMBL/GenBank/DDBJ databases">
        <title>Genome Sequence of Lactobacillus futsaii Y97, a Potential Probiotic Strain Isolated from the Futsai of Taiwan.</title>
        <authorList>
            <person name="Du X."/>
        </authorList>
    </citation>
    <scope>NUCLEOTIDE SEQUENCE [LARGE SCALE GENOMIC DNA]</scope>
    <source>
        <strain evidence="1 2">Y97</strain>
    </source>
</reference>
<dbReference type="AlphaFoldDB" id="A0A5B7SZP4"/>
<gene>
    <name evidence="1" type="ORF">FG051_09435</name>
</gene>
<dbReference type="Proteomes" id="UP000310673">
    <property type="component" value="Chromosome"/>
</dbReference>
<name>A0A5B7SZP4_9LACO</name>
<organism evidence="1 2">
    <name type="scientific">Companilactobacillus futsaii</name>
    <dbReference type="NCBI Taxonomy" id="938155"/>
    <lineage>
        <taxon>Bacteria</taxon>
        <taxon>Bacillati</taxon>
        <taxon>Bacillota</taxon>
        <taxon>Bacilli</taxon>
        <taxon>Lactobacillales</taxon>
        <taxon>Lactobacillaceae</taxon>
        <taxon>Companilactobacillus</taxon>
    </lineage>
</organism>
<sequence>MILNIELENQKFLELDFEDEICITGENRQKIWQVFRSLYYYFNKDPKLTTSVYGENKIEITCDDEAVSVKNTLPFFIHNRESIYQQMLYKKDTLLFDFLNSFENDLEIDRSIEQLNDELLRIEILLQQQLDDYSNNLQSEFLNFSYADLLKAKLFMGYKEKEMDYPLEFMDTELLLDEFLNFLKFRLENTGLPVWLILYNLDSFISPKYIELLLIKVKELMTNSDLKLIYLGNNLNNVPLDSSEIDNVVIAADEFHQLLPIDELTKSIGLRYPNEFGMSENEITDSLKRVVSFVGSKEKVFISAKDLVLLKVVNDILGYETSYELRYQSLTGAETKFLEN</sequence>